<proteinExistence type="predicted"/>
<dbReference type="Proteomes" id="UP000183832">
    <property type="component" value="Unassembled WGS sequence"/>
</dbReference>
<evidence type="ECO:0000313" key="1">
    <source>
        <dbReference type="EMBL" id="CRL04820.1"/>
    </source>
</evidence>
<sequence length="96" mass="11301">MKEIFVVFSQAKKKVLNIGSSFAISQLSVSGRLLVRPERRKRSIILSYSLRAIVDDDRCFLFVLKNCCVALYDNLKVFVVLRQPYRNRIMHFQQFK</sequence>
<name>A0A1J1IZ46_9DIPT</name>
<keyword evidence="2" id="KW-1185">Reference proteome</keyword>
<protein>
    <submittedName>
        <fullName evidence="1">CLUMA_CG017873, isoform A</fullName>
    </submittedName>
</protein>
<dbReference type="AlphaFoldDB" id="A0A1J1IZ46"/>
<dbReference type="EMBL" id="CVRI01000063">
    <property type="protein sequence ID" value="CRL04820.1"/>
    <property type="molecule type" value="Genomic_DNA"/>
</dbReference>
<organism evidence="1 2">
    <name type="scientific">Clunio marinus</name>
    <dbReference type="NCBI Taxonomy" id="568069"/>
    <lineage>
        <taxon>Eukaryota</taxon>
        <taxon>Metazoa</taxon>
        <taxon>Ecdysozoa</taxon>
        <taxon>Arthropoda</taxon>
        <taxon>Hexapoda</taxon>
        <taxon>Insecta</taxon>
        <taxon>Pterygota</taxon>
        <taxon>Neoptera</taxon>
        <taxon>Endopterygota</taxon>
        <taxon>Diptera</taxon>
        <taxon>Nematocera</taxon>
        <taxon>Chironomoidea</taxon>
        <taxon>Chironomidae</taxon>
        <taxon>Clunio</taxon>
    </lineage>
</organism>
<accession>A0A1J1IZ46</accession>
<evidence type="ECO:0000313" key="2">
    <source>
        <dbReference type="Proteomes" id="UP000183832"/>
    </source>
</evidence>
<gene>
    <name evidence="1" type="ORF">CLUMA_CG017873</name>
</gene>
<reference evidence="1 2" key="1">
    <citation type="submission" date="2015-04" db="EMBL/GenBank/DDBJ databases">
        <authorList>
            <person name="Syromyatnikov M.Y."/>
            <person name="Popov V.N."/>
        </authorList>
    </citation>
    <scope>NUCLEOTIDE SEQUENCE [LARGE SCALE GENOMIC DNA]</scope>
</reference>